<dbReference type="CDD" id="cd00673">
    <property type="entry name" value="AlaRS_core"/>
    <property type="match status" value="1"/>
</dbReference>
<dbReference type="GO" id="GO:0005829">
    <property type="term" value="C:cytosol"/>
    <property type="evidence" value="ECO:0007669"/>
    <property type="project" value="TreeGrafter"/>
</dbReference>
<comment type="domain">
    <text evidence="11">Consists of three domains; the N-terminal catalytic domain, the editing domain and the C-terminal C-Ala domain. The editing domain removes incorrectly charged amino acids, while the C-Ala domain, along with tRNA(Ala), serves as a bridge to cooperatively bring together the editing and aminoacylation centers thus stimulating deacylation of misacylated tRNAs.</text>
</comment>
<dbReference type="SUPFAM" id="SSF50447">
    <property type="entry name" value="Translation proteins"/>
    <property type="match status" value="1"/>
</dbReference>
<dbReference type="SUPFAM" id="SSF55681">
    <property type="entry name" value="Class II aaRS and biotin synthetases"/>
    <property type="match status" value="1"/>
</dbReference>
<feature type="domain" description="Alanyl-transfer RNA synthetases family profile" evidence="12">
    <location>
        <begin position="42"/>
        <end position="747"/>
    </location>
</feature>
<keyword evidence="3 11" id="KW-0436">Ligase</keyword>
<feature type="binding site" evidence="11">
    <location>
        <position position="704"/>
    </location>
    <ligand>
        <name>Zn(2+)</name>
        <dbReference type="ChEBI" id="CHEBI:29105"/>
    </ligand>
</feature>
<keyword evidence="10 11" id="KW-0030">Aminoacyl-tRNA synthetase</keyword>
<keyword evidence="7 11" id="KW-0067">ATP-binding</keyword>
<dbReference type="EMBL" id="CP042913">
    <property type="protein sequence ID" value="QEG36576.1"/>
    <property type="molecule type" value="Genomic_DNA"/>
</dbReference>
<name>A0A5B9QHV3_9BACT</name>
<proteinExistence type="inferred from homology"/>
<evidence type="ECO:0000259" key="12">
    <source>
        <dbReference type="PROSITE" id="PS50860"/>
    </source>
</evidence>
<feature type="binding site" evidence="11">
    <location>
        <position position="708"/>
    </location>
    <ligand>
        <name>Zn(2+)</name>
        <dbReference type="ChEBI" id="CHEBI:29105"/>
    </ligand>
</feature>
<dbReference type="Pfam" id="PF02272">
    <property type="entry name" value="DHHA1"/>
    <property type="match status" value="1"/>
</dbReference>
<dbReference type="SUPFAM" id="SSF55186">
    <property type="entry name" value="ThrRS/AlaRS common domain"/>
    <property type="match status" value="1"/>
</dbReference>
<dbReference type="PROSITE" id="PS50860">
    <property type="entry name" value="AA_TRNA_LIGASE_II_ALA"/>
    <property type="match status" value="1"/>
</dbReference>
<comment type="function">
    <text evidence="11">Catalyzes the attachment of alanine to tRNA(Ala) in a two-step reaction: alanine is first activated by ATP to form Ala-AMP and then transferred to the acceptor end of tRNA(Ala). Also edits incorrectly charged Ser-tRNA(Ala) and Gly-tRNA(Ala) via its editing domain.</text>
</comment>
<dbReference type="InterPro" id="IPR018165">
    <property type="entry name" value="Ala-tRNA-synth_IIc_core"/>
</dbReference>
<evidence type="ECO:0000256" key="6">
    <source>
        <dbReference type="ARBA" id="ARBA00022833"/>
    </source>
</evidence>
<evidence type="ECO:0000256" key="4">
    <source>
        <dbReference type="ARBA" id="ARBA00022723"/>
    </source>
</evidence>
<evidence type="ECO:0000256" key="3">
    <source>
        <dbReference type="ARBA" id="ARBA00022598"/>
    </source>
</evidence>
<dbReference type="Gene3D" id="3.30.980.10">
    <property type="entry name" value="Threonyl-trna Synthetase, Chain A, domain 2"/>
    <property type="match status" value="1"/>
</dbReference>
<keyword evidence="6 11" id="KW-0862">Zinc</keyword>
<dbReference type="InterPro" id="IPR018164">
    <property type="entry name" value="Ala-tRNA-synth_IIc_N"/>
</dbReference>
<keyword evidence="9 11" id="KW-0648">Protein biosynthesis</keyword>
<dbReference type="FunFam" id="3.10.310.40:FF:000001">
    <property type="entry name" value="Alanine--tRNA ligase"/>
    <property type="match status" value="1"/>
</dbReference>
<dbReference type="EC" id="6.1.1.7" evidence="11"/>
<keyword evidence="4 11" id="KW-0479">Metal-binding</keyword>
<comment type="subcellular location">
    <subcellularLocation>
        <location evidence="11">Cytoplasm</location>
    </subcellularLocation>
</comment>
<comment type="similarity">
    <text evidence="1 11">Belongs to the class-II aminoacyl-tRNA synthetase family.</text>
</comment>
<keyword evidence="14" id="KW-1185">Reference proteome</keyword>
<dbReference type="InterPro" id="IPR012947">
    <property type="entry name" value="tRNA_SAD"/>
</dbReference>
<dbReference type="GO" id="GO:0008270">
    <property type="term" value="F:zinc ion binding"/>
    <property type="evidence" value="ECO:0007669"/>
    <property type="project" value="UniProtKB-UniRule"/>
</dbReference>
<evidence type="ECO:0000256" key="7">
    <source>
        <dbReference type="ARBA" id="ARBA00022840"/>
    </source>
</evidence>
<evidence type="ECO:0000256" key="10">
    <source>
        <dbReference type="ARBA" id="ARBA00023146"/>
    </source>
</evidence>
<dbReference type="SUPFAM" id="SSF101353">
    <property type="entry name" value="Putative anticodon-binding domain of alanyl-tRNA synthetase (AlaRS)"/>
    <property type="match status" value="1"/>
</dbReference>
<keyword evidence="5 11" id="KW-0547">Nucleotide-binding</keyword>
<dbReference type="GO" id="GO:0005524">
    <property type="term" value="F:ATP binding"/>
    <property type="evidence" value="ECO:0007669"/>
    <property type="project" value="UniProtKB-UniRule"/>
</dbReference>
<feature type="binding site" evidence="11">
    <location>
        <position position="606"/>
    </location>
    <ligand>
        <name>Zn(2+)</name>
        <dbReference type="ChEBI" id="CHEBI:29105"/>
    </ligand>
</feature>
<keyword evidence="11" id="KW-0963">Cytoplasm</keyword>
<reference evidence="13 14" key="1">
    <citation type="submission" date="2019-08" db="EMBL/GenBank/DDBJ databases">
        <title>Deep-cultivation of Planctomycetes and their phenomic and genomic characterization uncovers novel biology.</title>
        <authorList>
            <person name="Wiegand S."/>
            <person name="Jogler M."/>
            <person name="Boedeker C."/>
            <person name="Pinto D."/>
            <person name="Vollmers J."/>
            <person name="Rivas-Marin E."/>
            <person name="Kohn T."/>
            <person name="Peeters S.H."/>
            <person name="Heuer A."/>
            <person name="Rast P."/>
            <person name="Oberbeckmann S."/>
            <person name="Bunk B."/>
            <person name="Jeske O."/>
            <person name="Meyerdierks A."/>
            <person name="Storesund J.E."/>
            <person name="Kallscheuer N."/>
            <person name="Luecker S."/>
            <person name="Lage O.M."/>
            <person name="Pohl T."/>
            <person name="Merkel B.J."/>
            <person name="Hornburger P."/>
            <person name="Mueller R.-W."/>
            <person name="Bruemmer F."/>
            <person name="Labrenz M."/>
            <person name="Spormann A.M."/>
            <person name="Op den Camp H."/>
            <person name="Overmann J."/>
            <person name="Amann R."/>
            <person name="Jetten M.S.M."/>
            <person name="Mascher T."/>
            <person name="Medema M.H."/>
            <person name="Devos D.P."/>
            <person name="Kaster A.-K."/>
            <person name="Ovreas L."/>
            <person name="Rohde M."/>
            <person name="Galperin M.Y."/>
            <person name="Jogler C."/>
        </authorList>
    </citation>
    <scope>NUCLEOTIDE SEQUENCE [LARGE SCALE GENOMIC DNA]</scope>
    <source>
        <strain evidence="13 14">Pr1d</strain>
    </source>
</reference>
<evidence type="ECO:0000256" key="1">
    <source>
        <dbReference type="ARBA" id="ARBA00008226"/>
    </source>
</evidence>
<dbReference type="InterPro" id="IPR018163">
    <property type="entry name" value="Thr/Ala-tRNA-synth_IIc_edit"/>
</dbReference>
<comment type="cofactor">
    <cofactor evidence="11">
        <name>Zn(2+)</name>
        <dbReference type="ChEBI" id="CHEBI:29105"/>
    </cofactor>
    <text evidence="11">Binds 1 zinc ion per subunit.</text>
</comment>
<dbReference type="InterPro" id="IPR003156">
    <property type="entry name" value="DHHA1_dom"/>
</dbReference>
<evidence type="ECO:0000256" key="9">
    <source>
        <dbReference type="ARBA" id="ARBA00022917"/>
    </source>
</evidence>
<dbReference type="Gene3D" id="2.40.30.130">
    <property type="match status" value="1"/>
</dbReference>
<dbReference type="Pfam" id="PF07973">
    <property type="entry name" value="tRNA_SAD"/>
    <property type="match status" value="1"/>
</dbReference>
<protein>
    <recommendedName>
        <fullName evidence="11">Alanine--tRNA ligase</fullName>
        <ecNumber evidence="11">6.1.1.7</ecNumber>
    </recommendedName>
    <alternativeName>
        <fullName evidence="11">Alanyl-tRNA synthetase</fullName>
        <shortName evidence="11">AlaRS</shortName>
    </alternativeName>
</protein>
<evidence type="ECO:0000256" key="2">
    <source>
        <dbReference type="ARBA" id="ARBA00022555"/>
    </source>
</evidence>
<keyword evidence="8 11" id="KW-0694">RNA-binding</keyword>
<accession>A0A5B9QHV3</accession>
<dbReference type="PANTHER" id="PTHR11777:SF9">
    <property type="entry name" value="ALANINE--TRNA LIGASE, CYTOPLASMIC"/>
    <property type="match status" value="1"/>
</dbReference>
<dbReference type="SMART" id="SM00863">
    <property type="entry name" value="tRNA_SAD"/>
    <property type="match status" value="1"/>
</dbReference>
<dbReference type="Gene3D" id="3.30.930.10">
    <property type="entry name" value="Bira Bifunctional Protein, Domain 2"/>
    <property type="match status" value="1"/>
</dbReference>
<evidence type="ECO:0000313" key="14">
    <source>
        <dbReference type="Proteomes" id="UP000323917"/>
    </source>
</evidence>
<sequence>MVDEWRKWPNFQSLGQMPCRCCRACCIFRLFYHSQTLNSVRMKTDELREKYLAFFETKGHTRVASDVLVPTWDPSVLFTPAGMNQFKDHFLGKVKLDYTRATSCQKCLRTGDIDNVGRTAYHHTFFEMLGNFSFGDYFKRDAINWAWEFLTDKKWLGISPERLSVTVYLDDDEAAEIWSKDVGLAVARIERLEEDENFWPASAPSQGPDGVCGPCSEIYFHPDQGKSVEIWNLVFTQFNRVGDPPDNLRPLPSKNIDTGMGLERTVATLQGVPTNYHIDNLMPIVQAAAEVCGVKYALDTDAGRRCRRITDHVRACTFAVHENVYPGANKEKYVVKRLLRRAVLDGHQLGLREPFLHKLVPEVVEAMRNAYPELAETADRVAGVIQQEEANFFGTIDAGLNRIDRVFDEMRSDNRVKVEGEVAAELYQTYGVPPELFEALAAEHNLTFDWDGYTRAMEVHGEASGKVQHTVMGAKGPLDSLKHALHSTPFLGYETTEAEAVVKGIVVGEAPEDHLCDELNDQSHKSVRVVLDQSPFYGESGGQVGDTGRLVGEDFEFTVTDTQKDGHLIVHIGQLTKGIIREGDAVQAVVDTERRQGIRRAHSATHILHHALQKHLGSHAQQQGSKVDCDWLRFDFTNLSPVTAEQIGAITQDVHKLVEGAEQVKWETLPLAEARKLGAMMLFGEKYPDPVRMVSMGSFSKELCGGTHLTNTSEVEAFEVVTEEGVSAGTRRIVALTGPQAIRYSEQISEAVQSAAETIDCPQLALAENVSDLLEKQRELKKLLTSGGTLPSRDASGVATNISDEIPNSAQAKEILTQVAKMLSVTPLAVPERVAAVNEEVAVLREKLTQRAAAGPMSADSLLEVATDVGDVRVVVAEVPTADANLMRQLIDQIRQKVVLSAILLASTEGDDKVTLVAGISKDLQARGGHAGNWIKPVAQALGGGGGGRPDLAQAGGKEPSRLPEALEVARQKIVSMLDK</sequence>
<dbReference type="NCBIfam" id="TIGR00344">
    <property type="entry name" value="alaS"/>
    <property type="match status" value="1"/>
</dbReference>
<dbReference type="PANTHER" id="PTHR11777">
    <property type="entry name" value="ALANYL-TRNA SYNTHETASE"/>
    <property type="match status" value="1"/>
</dbReference>
<dbReference type="GO" id="GO:0006419">
    <property type="term" value="P:alanyl-tRNA aminoacylation"/>
    <property type="evidence" value="ECO:0007669"/>
    <property type="project" value="UniProtKB-UniRule"/>
</dbReference>
<dbReference type="InterPro" id="IPR018162">
    <property type="entry name" value="Ala-tRNA-ligase_IIc_anticod-bd"/>
</dbReference>
<feature type="binding site" evidence="11">
    <location>
        <position position="602"/>
    </location>
    <ligand>
        <name>Zn(2+)</name>
        <dbReference type="ChEBI" id="CHEBI:29105"/>
    </ligand>
</feature>
<dbReference type="Pfam" id="PF01411">
    <property type="entry name" value="tRNA-synt_2c"/>
    <property type="match status" value="1"/>
</dbReference>
<dbReference type="HAMAP" id="MF_00036_B">
    <property type="entry name" value="Ala_tRNA_synth_B"/>
    <property type="match status" value="1"/>
</dbReference>
<dbReference type="AlphaFoldDB" id="A0A5B9QHV3"/>
<dbReference type="Proteomes" id="UP000323917">
    <property type="component" value="Chromosome"/>
</dbReference>
<evidence type="ECO:0000256" key="8">
    <source>
        <dbReference type="ARBA" id="ARBA00022884"/>
    </source>
</evidence>
<evidence type="ECO:0000256" key="11">
    <source>
        <dbReference type="HAMAP-Rule" id="MF_00036"/>
    </source>
</evidence>
<dbReference type="GO" id="GO:0000049">
    <property type="term" value="F:tRNA binding"/>
    <property type="evidence" value="ECO:0007669"/>
    <property type="project" value="UniProtKB-KW"/>
</dbReference>
<dbReference type="InterPro" id="IPR009000">
    <property type="entry name" value="Transl_B-barrel_sf"/>
</dbReference>
<gene>
    <name evidence="11 13" type="primary">alaS</name>
    <name evidence="13" type="ORF">Pr1d_38900</name>
</gene>
<keyword evidence="2 11" id="KW-0820">tRNA-binding</keyword>
<dbReference type="FunFam" id="3.30.54.20:FF:000001">
    <property type="entry name" value="Alanine--tRNA ligase"/>
    <property type="match status" value="1"/>
</dbReference>
<dbReference type="InterPro" id="IPR045864">
    <property type="entry name" value="aa-tRNA-synth_II/BPL/LPL"/>
</dbReference>
<evidence type="ECO:0000313" key="13">
    <source>
        <dbReference type="EMBL" id="QEG36576.1"/>
    </source>
</evidence>
<dbReference type="PRINTS" id="PR00980">
    <property type="entry name" value="TRNASYNTHALA"/>
</dbReference>
<dbReference type="FunFam" id="3.30.980.10:FF:000004">
    <property type="entry name" value="Alanine--tRNA ligase, cytoplasmic"/>
    <property type="match status" value="1"/>
</dbReference>
<dbReference type="FunFam" id="2.40.30.130:FF:000001">
    <property type="entry name" value="Alanine--tRNA ligase"/>
    <property type="match status" value="1"/>
</dbReference>
<comment type="catalytic activity">
    <reaction evidence="11">
        <text>tRNA(Ala) + L-alanine + ATP = L-alanyl-tRNA(Ala) + AMP + diphosphate</text>
        <dbReference type="Rhea" id="RHEA:12540"/>
        <dbReference type="Rhea" id="RHEA-COMP:9657"/>
        <dbReference type="Rhea" id="RHEA-COMP:9923"/>
        <dbReference type="ChEBI" id="CHEBI:30616"/>
        <dbReference type="ChEBI" id="CHEBI:33019"/>
        <dbReference type="ChEBI" id="CHEBI:57972"/>
        <dbReference type="ChEBI" id="CHEBI:78442"/>
        <dbReference type="ChEBI" id="CHEBI:78497"/>
        <dbReference type="ChEBI" id="CHEBI:456215"/>
        <dbReference type="EC" id="6.1.1.7"/>
    </reaction>
</comment>
<dbReference type="GO" id="GO:0004813">
    <property type="term" value="F:alanine-tRNA ligase activity"/>
    <property type="evidence" value="ECO:0007669"/>
    <property type="project" value="UniProtKB-UniRule"/>
</dbReference>
<evidence type="ECO:0000256" key="5">
    <source>
        <dbReference type="ARBA" id="ARBA00022741"/>
    </source>
</evidence>
<dbReference type="InterPro" id="IPR002318">
    <property type="entry name" value="Ala-tRNA-lgiase_IIc"/>
</dbReference>
<dbReference type="Gene3D" id="3.10.310.40">
    <property type="match status" value="1"/>
</dbReference>
<organism evidence="13 14">
    <name type="scientific">Bythopirellula goksoeyrii</name>
    <dbReference type="NCBI Taxonomy" id="1400387"/>
    <lineage>
        <taxon>Bacteria</taxon>
        <taxon>Pseudomonadati</taxon>
        <taxon>Planctomycetota</taxon>
        <taxon>Planctomycetia</taxon>
        <taxon>Pirellulales</taxon>
        <taxon>Lacipirellulaceae</taxon>
        <taxon>Bythopirellula</taxon>
    </lineage>
</organism>
<dbReference type="InterPro" id="IPR050058">
    <property type="entry name" value="Ala-tRNA_ligase"/>
</dbReference>
<dbReference type="InterPro" id="IPR023033">
    <property type="entry name" value="Ala_tRNA_ligase_euk/bac"/>
</dbReference>
<dbReference type="KEGG" id="bgok:Pr1d_38900"/>
<dbReference type="GO" id="GO:0002161">
    <property type="term" value="F:aminoacyl-tRNA deacylase activity"/>
    <property type="evidence" value="ECO:0007669"/>
    <property type="project" value="TreeGrafter"/>
</dbReference>